<evidence type="ECO:0000256" key="1">
    <source>
        <dbReference type="SAM" id="MobiDB-lite"/>
    </source>
</evidence>
<dbReference type="GO" id="GO:0051087">
    <property type="term" value="F:protein-folding chaperone binding"/>
    <property type="evidence" value="ECO:0007669"/>
    <property type="project" value="TreeGrafter"/>
</dbReference>
<feature type="domain" description="Cdc37 N-terminal" evidence="2">
    <location>
        <begin position="20"/>
        <end position="143"/>
    </location>
</feature>
<dbReference type="GO" id="GO:0050821">
    <property type="term" value="P:protein stabilization"/>
    <property type="evidence" value="ECO:0007669"/>
    <property type="project" value="TreeGrafter"/>
</dbReference>
<name>A0A915KQD2_ROMCU</name>
<accession>A0A915KQD2</accession>
<dbReference type="InterPro" id="IPR013855">
    <property type="entry name" value="Cdc37_N_dom"/>
</dbReference>
<feature type="region of interest" description="Disordered" evidence="1">
    <location>
        <begin position="141"/>
        <end position="160"/>
    </location>
</feature>
<dbReference type="PANTHER" id="PTHR12800:SF4">
    <property type="entry name" value="HSP90 CO-CHAPERONE CDC37"/>
    <property type="match status" value="1"/>
</dbReference>
<dbReference type="SMART" id="SM01071">
    <property type="entry name" value="CDC37_N"/>
    <property type="match status" value="1"/>
</dbReference>
<dbReference type="GO" id="GO:0006457">
    <property type="term" value="P:protein folding"/>
    <property type="evidence" value="ECO:0007669"/>
    <property type="project" value="TreeGrafter"/>
</dbReference>
<protein>
    <submittedName>
        <fullName evidence="4">Cdc37 N-terminal domain-containing protein</fullName>
    </submittedName>
</protein>
<sequence>MVDYGKKLWSPSAVKQFNMPVDYHKWDHIEVSDDEDDTHPNVDTASLFRWRHQARLERMEEAQREKDKFKESVTSHQQKMSEIKQKLASVAIAETDKERLKLELSELEKQEEEFKRKEDELAKKERLQPLNIDTIGREGFSKSRINKIEPAPPNPVDDETKAEEMITELLPASVRRTPVKKPVGVGLL</sequence>
<dbReference type="GO" id="GO:0019901">
    <property type="term" value="F:protein kinase binding"/>
    <property type="evidence" value="ECO:0007669"/>
    <property type="project" value="InterPro"/>
</dbReference>
<dbReference type="GO" id="GO:0031072">
    <property type="term" value="F:heat shock protein binding"/>
    <property type="evidence" value="ECO:0007669"/>
    <property type="project" value="TreeGrafter"/>
</dbReference>
<evidence type="ECO:0000259" key="2">
    <source>
        <dbReference type="SMART" id="SM01071"/>
    </source>
</evidence>
<dbReference type="Proteomes" id="UP000887565">
    <property type="component" value="Unplaced"/>
</dbReference>
<evidence type="ECO:0000313" key="4">
    <source>
        <dbReference type="WBParaSite" id="nRc.2.0.1.t40956-RA"/>
    </source>
</evidence>
<dbReference type="Pfam" id="PF03234">
    <property type="entry name" value="CDC37_N"/>
    <property type="match status" value="1"/>
</dbReference>
<evidence type="ECO:0000313" key="3">
    <source>
        <dbReference type="Proteomes" id="UP000887565"/>
    </source>
</evidence>
<keyword evidence="3" id="KW-1185">Reference proteome</keyword>
<proteinExistence type="predicted"/>
<dbReference type="GO" id="GO:0051082">
    <property type="term" value="F:unfolded protein binding"/>
    <property type="evidence" value="ECO:0007669"/>
    <property type="project" value="TreeGrafter"/>
</dbReference>
<dbReference type="InterPro" id="IPR004918">
    <property type="entry name" value="Cdc37"/>
</dbReference>
<dbReference type="WBParaSite" id="nRc.2.0.1.t40956-RA">
    <property type="protein sequence ID" value="nRc.2.0.1.t40956-RA"/>
    <property type="gene ID" value="nRc.2.0.1.g40956"/>
</dbReference>
<reference evidence="4" key="1">
    <citation type="submission" date="2022-11" db="UniProtKB">
        <authorList>
            <consortium name="WormBaseParasite"/>
        </authorList>
    </citation>
    <scope>IDENTIFICATION</scope>
</reference>
<organism evidence="3 4">
    <name type="scientific">Romanomermis culicivorax</name>
    <name type="common">Nematode worm</name>
    <dbReference type="NCBI Taxonomy" id="13658"/>
    <lineage>
        <taxon>Eukaryota</taxon>
        <taxon>Metazoa</taxon>
        <taxon>Ecdysozoa</taxon>
        <taxon>Nematoda</taxon>
        <taxon>Enoplea</taxon>
        <taxon>Dorylaimia</taxon>
        <taxon>Mermithida</taxon>
        <taxon>Mermithoidea</taxon>
        <taxon>Mermithidae</taxon>
        <taxon>Romanomermis</taxon>
    </lineage>
</organism>
<dbReference type="PANTHER" id="PTHR12800">
    <property type="entry name" value="CDC37-RELATED"/>
    <property type="match status" value="1"/>
</dbReference>
<feature type="region of interest" description="Disordered" evidence="1">
    <location>
        <begin position="59"/>
        <end position="84"/>
    </location>
</feature>
<dbReference type="GO" id="GO:0005737">
    <property type="term" value="C:cytoplasm"/>
    <property type="evidence" value="ECO:0007669"/>
    <property type="project" value="TreeGrafter"/>
</dbReference>
<dbReference type="OMA" id="EERNCEK"/>
<dbReference type="AlphaFoldDB" id="A0A915KQD2"/>